<dbReference type="Pfam" id="PF01553">
    <property type="entry name" value="Acyltransferase"/>
    <property type="match status" value="1"/>
</dbReference>
<accession>A0A7C4W1N3</accession>
<evidence type="ECO:0000313" key="2">
    <source>
        <dbReference type="EMBL" id="HGU33998.1"/>
    </source>
</evidence>
<comment type="caution">
    <text evidence="2">The sequence shown here is derived from an EMBL/GenBank/DDBJ whole genome shotgun (WGS) entry which is preliminary data.</text>
</comment>
<evidence type="ECO:0000259" key="1">
    <source>
        <dbReference type="Pfam" id="PF01553"/>
    </source>
</evidence>
<organism evidence="2">
    <name type="scientific">Desulfatirhabdium butyrativorans</name>
    <dbReference type="NCBI Taxonomy" id="340467"/>
    <lineage>
        <taxon>Bacteria</taxon>
        <taxon>Pseudomonadati</taxon>
        <taxon>Thermodesulfobacteriota</taxon>
        <taxon>Desulfobacteria</taxon>
        <taxon>Desulfobacterales</taxon>
        <taxon>Desulfatirhabdiaceae</taxon>
        <taxon>Desulfatirhabdium</taxon>
    </lineage>
</organism>
<dbReference type="GO" id="GO:0016746">
    <property type="term" value="F:acyltransferase activity"/>
    <property type="evidence" value="ECO:0007669"/>
    <property type="project" value="InterPro"/>
</dbReference>
<reference evidence="2" key="1">
    <citation type="journal article" date="2020" name="mSystems">
        <title>Genome- and Community-Level Interaction Insights into Carbon Utilization and Element Cycling Functions of Hydrothermarchaeota in Hydrothermal Sediment.</title>
        <authorList>
            <person name="Zhou Z."/>
            <person name="Liu Y."/>
            <person name="Xu W."/>
            <person name="Pan J."/>
            <person name="Luo Z.H."/>
            <person name="Li M."/>
        </authorList>
    </citation>
    <scope>NUCLEOTIDE SEQUENCE [LARGE SCALE GENOMIC DNA]</scope>
    <source>
        <strain evidence="2">SpSt-477</strain>
    </source>
</reference>
<gene>
    <name evidence="2" type="ORF">ENS29_14305</name>
</gene>
<dbReference type="AlphaFoldDB" id="A0A7C4W1N3"/>
<dbReference type="InterPro" id="IPR002123">
    <property type="entry name" value="Plipid/glycerol_acylTrfase"/>
</dbReference>
<dbReference type="EMBL" id="DSUH01000326">
    <property type="protein sequence ID" value="HGU33998.1"/>
    <property type="molecule type" value="Genomic_DNA"/>
</dbReference>
<proteinExistence type="predicted"/>
<sequence>MRKRVIYAMLLSIKAFSRMFYRFDIGWVDDPPPSEDWWTKYRLVTFLNHTSLYEPLFVGWFPNRFLKRIAYNGVMPVADKAIRRPVMGFFFRMVANQVVQVTRKRDSSWLRLFDCLTKDAMVIIMPEGRMKRANGLDNQGKPMTVRGGIADIIQAIPEGKMLLTLSAGLHHVQIPGQWVPKIFKTLKMRLQHIDLKQYRDQLLEKAGLEGFKQAVIQDLEERRNRYCTMQPETFHS</sequence>
<name>A0A7C4W1N3_9BACT</name>
<protein>
    <recommendedName>
        <fullName evidence="1">Phospholipid/glycerol acyltransferase domain-containing protein</fullName>
    </recommendedName>
</protein>
<feature type="domain" description="Phospholipid/glycerol acyltransferase" evidence="1">
    <location>
        <begin position="41"/>
        <end position="155"/>
    </location>
</feature>